<protein>
    <submittedName>
        <fullName evidence="3">CPBP family intramembrane glutamic endopeptidase</fullName>
        <ecNumber evidence="3">3.4.-.-</ecNumber>
    </submittedName>
</protein>
<sequence length="270" mass="29255">MLRNFRNWLNPAPAPSHSVVTDDGQRRAIMVEIVIVFAITLGLSALRSLLSLVESLLRAGALSDQQVALHRPQADIATIDLLKQLLGAGQLIAWGALGLYLLWRAGFSLAKVGLPVRIDGRDIGIGVALAAVIGIPGLALYLVSWQLGFSVAVVPSLLDATWWRPITLTLSALGNAFAEEVLLVAFLLTRLRQLGLSANSSLLLSSVLRGAYHLYQGAAGFFGNVVMGLILGRVWQRTNRLWPLVLAHFLLDFVAFVGYALLKPLLPWLP</sequence>
<feature type="domain" description="CAAX prenyl protease 2/Lysostaphin resistance protein A-like" evidence="2">
    <location>
        <begin position="162"/>
        <end position="254"/>
    </location>
</feature>
<evidence type="ECO:0000313" key="4">
    <source>
        <dbReference type="Proteomes" id="UP001596337"/>
    </source>
</evidence>
<keyword evidence="1" id="KW-0472">Membrane</keyword>
<keyword evidence="1" id="KW-1133">Transmembrane helix</keyword>
<name>A0ABW2BTV7_9PSEU</name>
<evidence type="ECO:0000259" key="2">
    <source>
        <dbReference type="Pfam" id="PF02517"/>
    </source>
</evidence>
<dbReference type="Pfam" id="PF02517">
    <property type="entry name" value="Rce1-like"/>
    <property type="match status" value="1"/>
</dbReference>
<comment type="caution">
    <text evidence="3">The sequence shown here is derived from an EMBL/GenBank/DDBJ whole genome shotgun (WGS) entry which is preliminary data.</text>
</comment>
<feature type="transmembrane region" description="Helical" evidence="1">
    <location>
        <begin position="85"/>
        <end position="103"/>
    </location>
</feature>
<dbReference type="GO" id="GO:0016787">
    <property type="term" value="F:hydrolase activity"/>
    <property type="evidence" value="ECO:0007669"/>
    <property type="project" value="UniProtKB-KW"/>
</dbReference>
<gene>
    <name evidence="3" type="ORF">ACFQGD_00290</name>
</gene>
<evidence type="ECO:0000256" key="1">
    <source>
        <dbReference type="SAM" id="Phobius"/>
    </source>
</evidence>
<keyword evidence="3" id="KW-0378">Hydrolase</keyword>
<dbReference type="EMBL" id="JBHSXX010000001">
    <property type="protein sequence ID" value="MFC6865578.1"/>
    <property type="molecule type" value="Genomic_DNA"/>
</dbReference>
<reference evidence="4" key="1">
    <citation type="journal article" date="2019" name="Int. J. Syst. Evol. Microbiol.">
        <title>The Global Catalogue of Microorganisms (GCM) 10K type strain sequencing project: providing services to taxonomists for standard genome sequencing and annotation.</title>
        <authorList>
            <consortium name="The Broad Institute Genomics Platform"/>
            <consortium name="The Broad Institute Genome Sequencing Center for Infectious Disease"/>
            <person name="Wu L."/>
            <person name="Ma J."/>
        </authorList>
    </citation>
    <scope>NUCLEOTIDE SEQUENCE [LARGE SCALE GENOMIC DNA]</scope>
    <source>
        <strain evidence="4">KCTC 32255</strain>
    </source>
</reference>
<keyword evidence="4" id="KW-1185">Reference proteome</keyword>
<feature type="transmembrane region" description="Helical" evidence="1">
    <location>
        <begin position="29"/>
        <end position="50"/>
    </location>
</feature>
<dbReference type="EC" id="3.4.-.-" evidence="3"/>
<dbReference type="Proteomes" id="UP001596337">
    <property type="component" value="Unassembled WGS sequence"/>
</dbReference>
<feature type="transmembrane region" description="Helical" evidence="1">
    <location>
        <begin position="123"/>
        <end position="142"/>
    </location>
</feature>
<evidence type="ECO:0000313" key="3">
    <source>
        <dbReference type="EMBL" id="MFC6865578.1"/>
    </source>
</evidence>
<organism evidence="3 4">
    <name type="scientific">Haloechinothrix salitolerans</name>
    <dbReference type="NCBI Taxonomy" id="926830"/>
    <lineage>
        <taxon>Bacteria</taxon>
        <taxon>Bacillati</taxon>
        <taxon>Actinomycetota</taxon>
        <taxon>Actinomycetes</taxon>
        <taxon>Pseudonocardiales</taxon>
        <taxon>Pseudonocardiaceae</taxon>
        <taxon>Haloechinothrix</taxon>
    </lineage>
</organism>
<feature type="transmembrane region" description="Helical" evidence="1">
    <location>
        <begin position="241"/>
        <end position="262"/>
    </location>
</feature>
<feature type="transmembrane region" description="Helical" evidence="1">
    <location>
        <begin position="212"/>
        <end position="235"/>
    </location>
</feature>
<dbReference type="RefSeq" id="WP_390183409.1">
    <property type="nucleotide sequence ID" value="NZ_BAABLA010000007.1"/>
</dbReference>
<dbReference type="InterPro" id="IPR003675">
    <property type="entry name" value="Rce1/LyrA-like_dom"/>
</dbReference>
<proteinExistence type="predicted"/>
<accession>A0ABW2BTV7</accession>
<keyword evidence="1" id="KW-0812">Transmembrane</keyword>